<accession>A0A4Y2SHS3</accession>
<evidence type="ECO:0000313" key="2">
    <source>
        <dbReference type="Proteomes" id="UP000499080"/>
    </source>
</evidence>
<comment type="caution">
    <text evidence="1">The sequence shown here is derived from an EMBL/GenBank/DDBJ whole genome shotgun (WGS) entry which is preliminary data.</text>
</comment>
<gene>
    <name evidence="1" type="ORF">AVEN_262282_1</name>
</gene>
<sequence>MESEMSTFPQPFLLSGIAPTLKLGIDEKYPGFRFGKHPDNCCACGETGTPFHYATKCRLTLSYRLKCPADQHTEAWLKSITNHRLLRNKIIDLLNFITSQEDLLKSEQPE</sequence>
<evidence type="ECO:0000313" key="1">
    <source>
        <dbReference type="EMBL" id="GBN87798.1"/>
    </source>
</evidence>
<proteinExistence type="predicted"/>
<organism evidence="1 2">
    <name type="scientific">Araneus ventricosus</name>
    <name type="common">Orbweaver spider</name>
    <name type="synonym">Epeira ventricosa</name>
    <dbReference type="NCBI Taxonomy" id="182803"/>
    <lineage>
        <taxon>Eukaryota</taxon>
        <taxon>Metazoa</taxon>
        <taxon>Ecdysozoa</taxon>
        <taxon>Arthropoda</taxon>
        <taxon>Chelicerata</taxon>
        <taxon>Arachnida</taxon>
        <taxon>Araneae</taxon>
        <taxon>Araneomorphae</taxon>
        <taxon>Entelegynae</taxon>
        <taxon>Araneoidea</taxon>
        <taxon>Araneidae</taxon>
        <taxon>Araneus</taxon>
    </lineage>
</organism>
<name>A0A4Y2SHS3_ARAVE</name>
<dbReference type="Proteomes" id="UP000499080">
    <property type="component" value="Unassembled WGS sequence"/>
</dbReference>
<reference evidence="1 2" key="1">
    <citation type="journal article" date="2019" name="Sci. Rep.">
        <title>Orb-weaving spider Araneus ventricosus genome elucidates the spidroin gene catalogue.</title>
        <authorList>
            <person name="Kono N."/>
            <person name="Nakamura H."/>
            <person name="Ohtoshi R."/>
            <person name="Moran D.A.P."/>
            <person name="Shinohara A."/>
            <person name="Yoshida Y."/>
            <person name="Fujiwara M."/>
            <person name="Mori M."/>
            <person name="Tomita M."/>
            <person name="Arakawa K."/>
        </authorList>
    </citation>
    <scope>NUCLEOTIDE SEQUENCE [LARGE SCALE GENOMIC DNA]</scope>
</reference>
<keyword evidence="2" id="KW-1185">Reference proteome</keyword>
<dbReference type="AlphaFoldDB" id="A0A4Y2SHS3"/>
<dbReference type="EMBL" id="BGPR01021974">
    <property type="protein sequence ID" value="GBN87798.1"/>
    <property type="molecule type" value="Genomic_DNA"/>
</dbReference>
<dbReference type="OrthoDB" id="6473612at2759"/>
<protein>
    <submittedName>
        <fullName evidence="1">Uncharacterized protein</fullName>
    </submittedName>
</protein>